<proteinExistence type="predicted"/>
<accession>A0A225UMR7</accession>
<reference evidence="2" key="1">
    <citation type="submission" date="2017-03" db="EMBL/GenBank/DDBJ databases">
        <title>Phytopthora megakarya and P. palmivora, two closely related causual agents of cacao black pod achieved similar genome size and gene model numbers by different mechanisms.</title>
        <authorList>
            <person name="Ali S."/>
            <person name="Shao J."/>
            <person name="Larry D.J."/>
            <person name="Kronmiller B."/>
            <person name="Shen D."/>
            <person name="Strem M.D."/>
            <person name="Melnick R.L."/>
            <person name="Guiltinan M.J."/>
            <person name="Tyler B.M."/>
            <person name="Meinhardt L.W."/>
            <person name="Bailey B.A."/>
        </authorList>
    </citation>
    <scope>NUCLEOTIDE SEQUENCE [LARGE SCALE GENOMIC DNA]</scope>
    <source>
        <strain evidence="2">zdho120</strain>
    </source>
</reference>
<dbReference type="AlphaFoldDB" id="A0A225UMR7"/>
<organism evidence="1 2">
    <name type="scientific">Phytophthora megakarya</name>
    <dbReference type="NCBI Taxonomy" id="4795"/>
    <lineage>
        <taxon>Eukaryota</taxon>
        <taxon>Sar</taxon>
        <taxon>Stramenopiles</taxon>
        <taxon>Oomycota</taxon>
        <taxon>Peronosporomycetes</taxon>
        <taxon>Peronosporales</taxon>
        <taxon>Peronosporaceae</taxon>
        <taxon>Phytophthora</taxon>
    </lineage>
</organism>
<keyword evidence="2" id="KW-1185">Reference proteome</keyword>
<name>A0A225UMR7_9STRA</name>
<protein>
    <submittedName>
        <fullName evidence="1">Uncharacterized protein</fullName>
    </submittedName>
</protein>
<sequence>MRGAVEIPPVSLLLNEAVPFFQFHYVTIKADNLNMPTRFAPFAVLFVDGTFPCVPRGNKQCVIVMVPDRATGRSVPVYYVLSTSREERAYWNIVHVIARGTDQQIEPAEIVCDFEIALQNALQIQFPTLSSLDVYSI</sequence>
<gene>
    <name evidence="1" type="ORF">PHMEG_00036615</name>
</gene>
<evidence type="ECO:0000313" key="2">
    <source>
        <dbReference type="Proteomes" id="UP000198211"/>
    </source>
</evidence>
<dbReference type="EMBL" id="NBNE01015361">
    <property type="protein sequence ID" value="OWY93836.1"/>
    <property type="molecule type" value="Genomic_DNA"/>
</dbReference>
<dbReference type="Proteomes" id="UP000198211">
    <property type="component" value="Unassembled WGS sequence"/>
</dbReference>
<dbReference type="OrthoDB" id="122410at2759"/>
<evidence type="ECO:0000313" key="1">
    <source>
        <dbReference type="EMBL" id="OWY93836.1"/>
    </source>
</evidence>
<comment type="caution">
    <text evidence="1">The sequence shown here is derived from an EMBL/GenBank/DDBJ whole genome shotgun (WGS) entry which is preliminary data.</text>
</comment>